<dbReference type="EMBL" id="QXFT01000333">
    <property type="protein sequence ID" value="KAE9346956.1"/>
    <property type="molecule type" value="Genomic_DNA"/>
</dbReference>
<keyword evidence="5" id="KW-1185">Reference proteome</keyword>
<accession>A0A6A3N9X6</accession>
<dbReference type="Proteomes" id="UP000429607">
    <property type="component" value="Unassembled WGS sequence"/>
</dbReference>
<name>A0A6A3N9X6_9STRA</name>
<evidence type="ECO:0000313" key="6">
    <source>
        <dbReference type="Proteomes" id="UP000435112"/>
    </source>
</evidence>
<dbReference type="EMBL" id="QXFU01000276">
    <property type="protein sequence ID" value="KAE9038097.1"/>
    <property type="molecule type" value="Genomic_DNA"/>
</dbReference>
<protein>
    <recommendedName>
        <fullName evidence="7">PiggyBac transposable element-derived protein domain-containing protein</fullName>
    </recommendedName>
</protein>
<gene>
    <name evidence="2" type="ORF">PR001_g5855</name>
    <name evidence="1" type="ORF">PR002_g6195</name>
    <name evidence="3" type="ORF">PR003_g7170</name>
</gene>
<dbReference type="EMBL" id="QXFV01000267">
    <property type="protein sequence ID" value="KAE9043276.1"/>
    <property type="molecule type" value="Genomic_DNA"/>
</dbReference>
<dbReference type="AlphaFoldDB" id="A0A6A3N9X6"/>
<dbReference type="Proteomes" id="UP000434957">
    <property type="component" value="Unassembled WGS sequence"/>
</dbReference>
<reference evidence="4 6" key="1">
    <citation type="submission" date="2018-09" db="EMBL/GenBank/DDBJ databases">
        <title>Genomic investigation of the strawberry pathogen Phytophthora fragariae indicates pathogenicity is determined by transcriptional variation in three key races.</title>
        <authorList>
            <person name="Adams T.M."/>
            <person name="Armitage A.D."/>
            <person name="Sobczyk M.K."/>
            <person name="Bates H.J."/>
            <person name="Dunwell J.M."/>
            <person name="Nellist C.F."/>
            <person name="Harrison R.J."/>
        </authorList>
    </citation>
    <scope>NUCLEOTIDE SEQUENCE [LARGE SCALE GENOMIC DNA]</scope>
    <source>
        <strain evidence="2 4">SCRP249</strain>
        <strain evidence="1 6">SCRP324</strain>
        <strain evidence="3 5">SCRP333</strain>
    </source>
</reference>
<evidence type="ECO:0000313" key="4">
    <source>
        <dbReference type="Proteomes" id="UP000429607"/>
    </source>
</evidence>
<organism evidence="1 6">
    <name type="scientific">Phytophthora rubi</name>
    <dbReference type="NCBI Taxonomy" id="129364"/>
    <lineage>
        <taxon>Eukaryota</taxon>
        <taxon>Sar</taxon>
        <taxon>Stramenopiles</taxon>
        <taxon>Oomycota</taxon>
        <taxon>Peronosporomycetes</taxon>
        <taxon>Peronosporales</taxon>
        <taxon>Peronosporaceae</taxon>
        <taxon>Phytophthora</taxon>
    </lineage>
</organism>
<sequence length="102" mass="11419">MNAKSTTPFALNDVTAGSVHRPHQIRNTDFQRFLKLYNFFVANDEDTACAINANVNAKRDQVNQWVRGVVNSNALACIHNIQEGRHCSCCSSCRLRSSSYAK</sequence>
<dbReference type="Proteomes" id="UP000435112">
    <property type="component" value="Unassembled WGS sequence"/>
</dbReference>
<comment type="caution">
    <text evidence="1">The sequence shown here is derived from an EMBL/GenBank/DDBJ whole genome shotgun (WGS) entry which is preliminary data.</text>
</comment>
<evidence type="ECO:0008006" key="7">
    <source>
        <dbReference type="Google" id="ProtNLM"/>
    </source>
</evidence>
<evidence type="ECO:0000313" key="2">
    <source>
        <dbReference type="EMBL" id="KAE9043276.1"/>
    </source>
</evidence>
<proteinExistence type="predicted"/>
<dbReference type="OrthoDB" id="132868at2759"/>
<evidence type="ECO:0000313" key="1">
    <source>
        <dbReference type="EMBL" id="KAE9038097.1"/>
    </source>
</evidence>
<evidence type="ECO:0000313" key="5">
    <source>
        <dbReference type="Proteomes" id="UP000434957"/>
    </source>
</evidence>
<evidence type="ECO:0000313" key="3">
    <source>
        <dbReference type="EMBL" id="KAE9346956.1"/>
    </source>
</evidence>